<dbReference type="InterPro" id="IPR027831">
    <property type="entry name" value="DUF4485"/>
</dbReference>
<dbReference type="AlphaFoldDB" id="A0A834U825"/>
<evidence type="ECO:0000313" key="3">
    <source>
        <dbReference type="Proteomes" id="UP000600918"/>
    </source>
</evidence>
<evidence type="ECO:0000259" key="1">
    <source>
        <dbReference type="Pfam" id="PF14846"/>
    </source>
</evidence>
<proteinExistence type="predicted"/>
<sequence length="193" mass="22409">MEDKSLRDASIMYDKQFNENMKIAKYFLKQLHDKQEVQLARKWLSRVNDIKSSSLEVKRDRNAFLCYLLKVLREAILKHRCEHKSSTISNSENTLNLCYIANQDSKLSMKGLSTYAPQTSNIPYHSKWSKNHRTYVAVKPLPGRGALIYMAVSKRPGLENWDLEGLGEKAPKALTICITVHRRLLDLRKKEKE</sequence>
<dbReference type="Proteomes" id="UP000600918">
    <property type="component" value="Unassembled WGS sequence"/>
</dbReference>
<name>A0A834U825_VESPE</name>
<accession>A0A834U825</accession>
<evidence type="ECO:0000313" key="2">
    <source>
        <dbReference type="EMBL" id="KAF7421398.1"/>
    </source>
</evidence>
<comment type="caution">
    <text evidence="2">The sequence shown here is derived from an EMBL/GenBank/DDBJ whole genome shotgun (WGS) entry which is preliminary data.</text>
</comment>
<dbReference type="EMBL" id="JACSDY010000008">
    <property type="protein sequence ID" value="KAF7421398.1"/>
    <property type="molecule type" value="Genomic_DNA"/>
</dbReference>
<organism evidence="2 3">
    <name type="scientific">Vespula pensylvanica</name>
    <name type="common">Western yellow jacket</name>
    <name type="synonym">Wasp</name>
    <dbReference type="NCBI Taxonomy" id="30213"/>
    <lineage>
        <taxon>Eukaryota</taxon>
        <taxon>Metazoa</taxon>
        <taxon>Ecdysozoa</taxon>
        <taxon>Arthropoda</taxon>
        <taxon>Hexapoda</taxon>
        <taxon>Insecta</taxon>
        <taxon>Pterygota</taxon>
        <taxon>Neoptera</taxon>
        <taxon>Endopterygota</taxon>
        <taxon>Hymenoptera</taxon>
        <taxon>Apocrita</taxon>
        <taxon>Aculeata</taxon>
        <taxon>Vespoidea</taxon>
        <taxon>Vespidae</taxon>
        <taxon>Vespinae</taxon>
        <taxon>Vespula</taxon>
    </lineage>
</organism>
<protein>
    <recommendedName>
        <fullName evidence="1">DUF4485 domain-containing protein</fullName>
    </recommendedName>
</protein>
<feature type="domain" description="DUF4485" evidence="1">
    <location>
        <begin position="14"/>
        <end position="77"/>
    </location>
</feature>
<keyword evidence="3" id="KW-1185">Reference proteome</keyword>
<reference evidence="2" key="1">
    <citation type="journal article" date="2020" name="G3 (Bethesda)">
        <title>High-Quality Assemblies for Three Invasive Social Wasps from the &lt;i&gt;Vespula&lt;/i&gt; Genus.</title>
        <authorList>
            <person name="Harrop T.W.R."/>
            <person name="Guhlin J."/>
            <person name="McLaughlin G.M."/>
            <person name="Permina E."/>
            <person name="Stockwell P."/>
            <person name="Gilligan J."/>
            <person name="Le Lec M.F."/>
            <person name="Gruber M.A.M."/>
            <person name="Quinn O."/>
            <person name="Lovegrove M."/>
            <person name="Duncan E.J."/>
            <person name="Remnant E.J."/>
            <person name="Van Eeckhoven J."/>
            <person name="Graham B."/>
            <person name="Knapp R.A."/>
            <person name="Langford K.W."/>
            <person name="Kronenberg Z."/>
            <person name="Press M.O."/>
            <person name="Eacker S.M."/>
            <person name="Wilson-Rankin E.E."/>
            <person name="Purcell J."/>
            <person name="Lester P.J."/>
            <person name="Dearden P.K."/>
        </authorList>
    </citation>
    <scope>NUCLEOTIDE SEQUENCE</scope>
    <source>
        <strain evidence="2">Volc-1</strain>
    </source>
</reference>
<gene>
    <name evidence="2" type="ORF">H0235_009234</name>
</gene>
<dbReference type="Pfam" id="PF14846">
    <property type="entry name" value="DUF4485"/>
    <property type="match status" value="1"/>
</dbReference>